<name>A0ABW3CQJ0_9ACTN</name>
<keyword evidence="2" id="KW-1185">Reference proteome</keyword>
<dbReference type="EMBL" id="JBHTIR010004264">
    <property type="protein sequence ID" value="MFD0856805.1"/>
    <property type="molecule type" value="Genomic_DNA"/>
</dbReference>
<comment type="caution">
    <text evidence="1">The sequence shown here is derived from an EMBL/GenBank/DDBJ whole genome shotgun (WGS) entry which is preliminary data.</text>
</comment>
<protein>
    <submittedName>
        <fullName evidence="1">Uncharacterized protein</fullName>
    </submittedName>
</protein>
<reference evidence="2" key="1">
    <citation type="journal article" date="2019" name="Int. J. Syst. Evol. Microbiol.">
        <title>The Global Catalogue of Microorganisms (GCM) 10K type strain sequencing project: providing services to taxonomists for standard genome sequencing and annotation.</title>
        <authorList>
            <consortium name="The Broad Institute Genomics Platform"/>
            <consortium name="The Broad Institute Genome Sequencing Center for Infectious Disease"/>
            <person name="Wu L."/>
            <person name="Ma J."/>
        </authorList>
    </citation>
    <scope>NUCLEOTIDE SEQUENCE [LARGE SCALE GENOMIC DNA]</scope>
    <source>
        <strain evidence="2">JCM 31696</strain>
    </source>
</reference>
<evidence type="ECO:0000313" key="1">
    <source>
        <dbReference type="EMBL" id="MFD0856805.1"/>
    </source>
</evidence>
<dbReference type="Proteomes" id="UP001597083">
    <property type="component" value="Unassembled WGS sequence"/>
</dbReference>
<evidence type="ECO:0000313" key="2">
    <source>
        <dbReference type="Proteomes" id="UP001597083"/>
    </source>
</evidence>
<organism evidence="1 2">
    <name type="scientific">Actinomadura adrarensis</name>
    <dbReference type="NCBI Taxonomy" id="1819600"/>
    <lineage>
        <taxon>Bacteria</taxon>
        <taxon>Bacillati</taxon>
        <taxon>Actinomycetota</taxon>
        <taxon>Actinomycetes</taxon>
        <taxon>Streptosporangiales</taxon>
        <taxon>Thermomonosporaceae</taxon>
        <taxon>Actinomadura</taxon>
    </lineage>
</organism>
<proteinExistence type="predicted"/>
<accession>A0ABW3CQJ0</accession>
<sequence length="76" mass="8549">MLNMLDRTALIEFLSARLPEGDDPQRMIFEQARALVEGETGHEGADLMMLQAGESIMQQLARPFASDPAYLVTWRP</sequence>
<gene>
    <name evidence="1" type="ORF">ACFQ07_31525</name>
</gene>